<sequence>MHLDTCSSHPRLRRLNHSNPIVKMLVAVWDPLQGDEWTSLLFIQLRLQPIGRFESNRELSTSKLNKNPLLASGFQKLRSMQKRCVEKSRPQTAKAD</sequence>
<dbReference type="Proteomes" id="UP001054945">
    <property type="component" value="Unassembled WGS sequence"/>
</dbReference>
<dbReference type="EMBL" id="BPLR01015429">
    <property type="protein sequence ID" value="GIY76047.1"/>
    <property type="molecule type" value="Genomic_DNA"/>
</dbReference>
<dbReference type="AlphaFoldDB" id="A0AAV4W0B7"/>
<proteinExistence type="predicted"/>
<evidence type="ECO:0000313" key="2">
    <source>
        <dbReference type="Proteomes" id="UP001054945"/>
    </source>
</evidence>
<keyword evidence="2" id="KW-1185">Reference proteome</keyword>
<accession>A0AAV4W0B7</accession>
<name>A0AAV4W0B7_CAEEX</name>
<reference evidence="1 2" key="1">
    <citation type="submission" date="2021-06" db="EMBL/GenBank/DDBJ databases">
        <title>Caerostris extrusa draft genome.</title>
        <authorList>
            <person name="Kono N."/>
            <person name="Arakawa K."/>
        </authorList>
    </citation>
    <scope>NUCLEOTIDE SEQUENCE [LARGE SCALE GENOMIC DNA]</scope>
</reference>
<gene>
    <name evidence="1" type="ORF">CEXT_535821</name>
</gene>
<organism evidence="1 2">
    <name type="scientific">Caerostris extrusa</name>
    <name type="common">Bark spider</name>
    <name type="synonym">Caerostris bankana</name>
    <dbReference type="NCBI Taxonomy" id="172846"/>
    <lineage>
        <taxon>Eukaryota</taxon>
        <taxon>Metazoa</taxon>
        <taxon>Ecdysozoa</taxon>
        <taxon>Arthropoda</taxon>
        <taxon>Chelicerata</taxon>
        <taxon>Arachnida</taxon>
        <taxon>Araneae</taxon>
        <taxon>Araneomorphae</taxon>
        <taxon>Entelegynae</taxon>
        <taxon>Araneoidea</taxon>
        <taxon>Araneidae</taxon>
        <taxon>Caerostris</taxon>
    </lineage>
</organism>
<protein>
    <submittedName>
        <fullName evidence="1">Uncharacterized protein</fullName>
    </submittedName>
</protein>
<evidence type="ECO:0000313" key="1">
    <source>
        <dbReference type="EMBL" id="GIY76047.1"/>
    </source>
</evidence>
<comment type="caution">
    <text evidence="1">The sequence shown here is derived from an EMBL/GenBank/DDBJ whole genome shotgun (WGS) entry which is preliminary data.</text>
</comment>